<dbReference type="InterPro" id="IPR050109">
    <property type="entry name" value="HTH-type_TetR-like_transc_reg"/>
</dbReference>
<dbReference type="PRINTS" id="PR00455">
    <property type="entry name" value="HTHTETR"/>
</dbReference>
<evidence type="ECO:0000259" key="3">
    <source>
        <dbReference type="PROSITE" id="PS50977"/>
    </source>
</evidence>
<dbReference type="Pfam" id="PF00440">
    <property type="entry name" value="TetR_N"/>
    <property type="match status" value="1"/>
</dbReference>
<keyword evidence="1 2" id="KW-0238">DNA-binding</keyword>
<reference evidence="4 5" key="1">
    <citation type="journal article" date="2019" name="ACS Chem. Biol.">
        <title>Identification and Mobilization of a Cryptic Antibiotic Biosynthesis Gene Locus from a Human-Pathogenic Nocardia Isolate.</title>
        <authorList>
            <person name="Herisse M."/>
            <person name="Ishida K."/>
            <person name="Porter J.L."/>
            <person name="Howden B."/>
            <person name="Hertweck C."/>
            <person name="Stinear T.P."/>
            <person name="Pidot S.J."/>
        </authorList>
    </citation>
    <scope>NUCLEOTIDE SEQUENCE [LARGE SCALE GENOMIC DNA]</scope>
    <source>
        <strain evidence="4 5">AUSMDU00012717</strain>
    </source>
</reference>
<evidence type="ECO:0000256" key="2">
    <source>
        <dbReference type="PROSITE-ProRule" id="PRU00335"/>
    </source>
</evidence>
<keyword evidence="5" id="KW-1185">Reference proteome</keyword>
<protein>
    <submittedName>
        <fullName evidence="4">TetR family transcriptional regulator</fullName>
    </submittedName>
</protein>
<feature type="domain" description="HTH tetR-type" evidence="3">
    <location>
        <begin position="7"/>
        <end position="67"/>
    </location>
</feature>
<dbReference type="InterPro" id="IPR009057">
    <property type="entry name" value="Homeodomain-like_sf"/>
</dbReference>
<dbReference type="GO" id="GO:0000976">
    <property type="term" value="F:transcription cis-regulatory region binding"/>
    <property type="evidence" value="ECO:0007669"/>
    <property type="project" value="TreeGrafter"/>
</dbReference>
<dbReference type="PANTHER" id="PTHR30055:SF226">
    <property type="entry name" value="HTH-TYPE TRANSCRIPTIONAL REGULATOR PKSA"/>
    <property type="match status" value="1"/>
</dbReference>
<evidence type="ECO:0000256" key="1">
    <source>
        <dbReference type="ARBA" id="ARBA00023125"/>
    </source>
</evidence>
<evidence type="ECO:0000313" key="4">
    <source>
        <dbReference type="EMBL" id="QIS15532.1"/>
    </source>
</evidence>
<accession>A0A6G9YQQ2</accession>
<proteinExistence type="predicted"/>
<dbReference type="KEGG" id="nah:F5544_38550"/>
<dbReference type="EMBL" id="CP046172">
    <property type="protein sequence ID" value="QIS15532.1"/>
    <property type="molecule type" value="Genomic_DNA"/>
</dbReference>
<dbReference type="Gene3D" id="1.10.357.10">
    <property type="entry name" value="Tetracycline Repressor, domain 2"/>
    <property type="match status" value="1"/>
</dbReference>
<feature type="DNA-binding region" description="H-T-H motif" evidence="2">
    <location>
        <begin position="30"/>
        <end position="49"/>
    </location>
</feature>
<dbReference type="PROSITE" id="PS50977">
    <property type="entry name" value="HTH_TETR_2"/>
    <property type="match status" value="1"/>
</dbReference>
<dbReference type="RefSeq" id="WP_167477765.1">
    <property type="nucleotide sequence ID" value="NZ_CP046172.1"/>
</dbReference>
<dbReference type="PANTHER" id="PTHR30055">
    <property type="entry name" value="HTH-TYPE TRANSCRIPTIONAL REGULATOR RUTR"/>
    <property type="match status" value="1"/>
</dbReference>
<gene>
    <name evidence="4" type="ORF">F5544_38550</name>
</gene>
<dbReference type="InterPro" id="IPR001647">
    <property type="entry name" value="HTH_TetR"/>
</dbReference>
<evidence type="ECO:0000313" key="5">
    <source>
        <dbReference type="Proteomes" id="UP000503540"/>
    </source>
</evidence>
<dbReference type="SUPFAM" id="SSF46689">
    <property type="entry name" value="Homeodomain-like"/>
    <property type="match status" value="1"/>
</dbReference>
<sequence>MPAASVDPLTDDILDAALAVFEDVGIRRSTIDDIARRAGIKRVTVYRRMGSKDDVVRAVVLRESQRIIAAVAERANATGTLEDRIAATFTGLVLALRDHPLYNRMLRLEPDTTLPRITIDAAEPLTWAIHAAVMILGPDLPDHLADTDLLTERVEIIARTIHSLILTPKAVTDLHTEAQLTRFAHRHITPLLNASLPATQP</sequence>
<name>A0A6G9YQQ2_9NOCA</name>
<dbReference type="Proteomes" id="UP000503540">
    <property type="component" value="Chromosome"/>
</dbReference>
<dbReference type="AlphaFoldDB" id="A0A6G9YQQ2"/>
<organism evidence="4 5">
    <name type="scientific">Nocardia arthritidis</name>
    <dbReference type="NCBI Taxonomy" id="228602"/>
    <lineage>
        <taxon>Bacteria</taxon>
        <taxon>Bacillati</taxon>
        <taxon>Actinomycetota</taxon>
        <taxon>Actinomycetes</taxon>
        <taxon>Mycobacteriales</taxon>
        <taxon>Nocardiaceae</taxon>
        <taxon>Nocardia</taxon>
    </lineage>
</organism>
<dbReference type="GO" id="GO:0003700">
    <property type="term" value="F:DNA-binding transcription factor activity"/>
    <property type="evidence" value="ECO:0007669"/>
    <property type="project" value="TreeGrafter"/>
</dbReference>